<dbReference type="EMBL" id="CABPSM010000019">
    <property type="protein sequence ID" value="VVE50533.1"/>
    <property type="molecule type" value="Genomic_DNA"/>
</dbReference>
<dbReference type="CDD" id="cd07813">
    <property type="entry name" value="COQ10p_like"/>
    <property type="match status" value="1"/>
</dbReference>
<dbReference type="Pfam" id="PF03364">
    <property type="entry name" value="Polyketide_cyc"/>
    <property type="match status" value="1"/>
</dbReference>
<dbReference type="Proteomes" id="UP000343317">
    <property type="component" value="Unassembled WGS sequence"/>
</dbReference>
<evidence type="ECO:0000313" key="3">
    <source>
        <dbReference type="EMBL" id="VVE50533.1"/>
    </source>
</evidence>
<protein>
    <submittedName>
        <fullName evidence="3">Persistence and stress-resistance toxin PasT</fullName>
    </submittedName>
</protein>
<evidence type="ECO:0000313" key="4">
    <source>
        <dbReference type="Proteomes" id="UP000343317"/>
    </source>
</evidence>
<comment type="similarity">
    <text evidence="1">Belongs to the ribosome association toxin RatA family.</text>
</comment>
<dbReference type="SUPFAM" id="SSF55961">
    <property type="entry name" value="Bet v1-like"/>
    <property type="match status" value="1"/>
</dbReference>
<dbReference type="AlphaFoldDB" id="A0A5E4YRK5"/>
<organism evidence="3 4">
    <name type="scientific">Pandoraea horticolens</name>
    <dbReference type="NCBI Taxonomy" id="2508298"/>
    <lineage>
        <taxon>Bacteria</taxon>
        <taxon>Pseudomonadati</taxon>
        <taxon>Pseudomonadota</taxon>
        <taxon>Betaproteobacteria</taxon>
        <taxon>Burkholderiales</taxon>
        <taxon>Burkholderiaceae</taxon>
        <taxon>Pandoraea</taxon>
    </lineage>
</organism>
<dbReference type="GO" id="GO:0048039">
    <property type="term" value="F:ubiquinone binding"/>
    <property type="evidence" value="ECO:0007669"/>
    <property type="project" value="InterPro"/>
</dbReference>
<accession>A0A5E4YRK5</accession>
<dbReference type="Gene3D" id="3.30.530.20">
    <property type="match status" value="1"/>
</dbReference>
<gene>
    <name evidence="3" type="primary">pasT</name>
    <name evidence="3" type="ORF">PHO31112_04662</name>
</gene>
<proteinExistence type="inferred from homology"/>
<sequence length="167" mass="19049">MRRAGVDAASIAGVPCERLARQTMAEVSKTVLVHFSDEQMYDLVTNVADYPKFLPWCGGVEIRHQDEHSMEASLMIDFKGLKHSFATRNIQTRPDSIQMTFVEGPFKRFHGTWKFTALRENACKIEFGLHYEFANFLLEKVIGPVFSHIANTFVDAFVKRAEAVYVK</sequence>
<keyword evidence="4" id="KW-1185">Reference proteome</keyword>
<dbReference type="InterPro" id="IPR023393">
    <property type="entry name" value="START-like_dom_sf"/>
</dbReference>
<dbReference type="PANTHER" id="PTHR12901">
    <property type="entry name" value="SPERM PROTEIN HOMOLOG"/>
    <property type="match status" value="1"/>
</dbReference>
<dbReference type="InterPro" id="IPR005031">
    <property type="entry name" value="COQ10_START"/>
</dbReference>
<dbReference type="PANTHER" id="PTHR12901:SF10">
    <property type="entry name" value="COENZYME Q-BINDING PROTEIN COQ10, MITOCHONDRIAL"/>
    <property type="match status" value="1"/>
</dbReference>
<name>A0A5E4YRK5_9BURK</name>
<reference evidence="3 4" key="1">
    <citation type="submission" date="2019-08" db="EMBL/GenBank/DDBJ databases">
        <authorList>
            <person name="Peeters C."/>
        </authorList>
    </citation>
    <scope>NUCLEOTIDE SEQUENCE [LARGE SCALE GENOMIC DNA]</scope>
    <source>
        <strain evidence="3 4">LMG 31112</strain>
    </source>
</reference>
<dbReference type="GO" id="GO:0045333">
    <property type="term" value="P:cellular respiration"/>
    <property type="evidence" value="ECO:0007669"/>
    <property type="project" value="InterPro"/>
</dbReference>
<feature type="domain" description="Coenzyme Q-binding protein COQ10 START" evidence="2">
    <location>
        <begin position="37"/>
        <end position="157"/>
    </location>
</feature>
<evidence type="ECO:0000256" key="1">
    <source>
        <dbReference type="ARBA" id="ARBA00008918"/>
    </source>
</evidence>
<dbReference type="InterPro" id="IPR044996">
    <property type="entry name" value="COQ10-like"/>
</dbReference>
<evidence type="ECO:0000259" key="2">
    <source>
        <dbReference type="Pfam" id="PF03364"/>
    </source>
</evidence>